<accession>A0ACB9B300</accession>
<organism evidence="1 2">
    <name type="scientific">Arctium lappa</name>
    <name type="common">Greater burdock</name>
    <name type="synonym">Lappa major</name>
    <dbReference type="NCBI Taxonomy" id="4217"/>
    <lineage>
        <taxon>Eukaryota</taxon>
        <taxon>Viridiplantae</taxon>
        <taxon>Streptophyta</taxon>
        <taxon>Embryophyta</taxon>
        <taxon>Tracheophyta</taxon>
        <taxon>Spermatophyta</taxon>
        <taxon>Magnoliopsida</taxon>
        <taxon>eudicotyledons</taxon>
        <taxon>Gunneridae</taxon>
        <taxon>Pentapetalae</taxon>
        <taxon>asterids</taxon>
        <taxon>campanulids</taxon>
        <taxon>Asterales</taxon>
        <taxon>Asteraceae</taxon>
        <taxon>Carduoideae</taxon>
        <taxon>Cardueae</taxon>
        <taxon>Arctiinae</taxon>
        <taxon>Arctium</taxon>
    </lineage>
</organism>
<keyword evidence="2" id="KW-1185">Reference proteome</keyword>
<dbReference type="Proteomes" id="UP001055879">
    <property type="component" value="Linkage Group LG07"/>
</dbReference>
<reference evidence="1 2" key="2">
    <citation type="journal article" date="2022" name="Mol. Ecol. Resour.">
        <title>The genomes of chicory, endive, great burdock and yacon provide insights into Asteraceae paleo-polyploidization history and plant inulin production.</title>
        <authorList>
            <person name="Fan W."/>
            <person name="Wang S."/>
            <person name="Wang H."/>
            <person name="Wang A."/>
            <person name="Jiang F."/>
            <person name="Liu H."/>
            <person name="Zhao H."/>
            <person name="Xu D."/>
            <person name="Zhang Y."/>
        </authorList>
    </citation>
    <scope>NUCLEOTIDE SEQUENCE [LARGE SCALE GENOMIC DNA]</scope>
    <source>
        <strain evidence="2">cv. Niubang</strain>
    </source>
</reference>
<sequence>MDSSAIARYIPQKSKKRVFPGSSSSCIEPEVIEIPPPTTHNRTSKWKAMAIAPKEVVYHEIIDVDMDEDRNDIVFVEGKVESNKKWKGTKAILLGSSSATQSEATDMVYSMKKAKSDKGKDVVPIMSSKPSSFAKGSDNFFDLDGVGGSDSYTTDVYADDYVFEDDYLTLQSHFDNMDLPSGIEVPIPWLPHTVEMEKRASANPPVTSQTPLDPLGASFGLARSKKNSAVWGSSSKNVPPVKKNSAVKHVPYVETPHKIQHQNFPSSYTYDQLGGMNAAGTGSYSANVSNAIVGNVTSSSFSLLPPLGLETPSSEWHKLIMKKHMELNDAFSGVVTLPESNDGIYHMENMLVGQDGVNSPRSSSLVGSSSSMARLDNDDVLKRYESFKKFDTVLDHSDHFFSKQRSAVKQPPKNWAKKIQDEWRILEKDLPDTIFVRVYESRMDLLRAVIIGAEGTPYHDGLFFFDIFFPASYPSVPPLVHYHSGGLRINPNLYNCGKVCLSLINTWTGGPKERWIPGTSTMLQVLVSIQGLILNTNPYFNEPGFANTNGSAYGEKRSFEYNEKTLILSLKTMVYTMNKPPKNFEDLVIGHFRNRVRDILMACKAYTEGVQVGCLVKGGVQDVDEDGKSCSAEFKNNVASYVKVLISAFKKIGAKEAEEFSGLSKKISRSAVPAATTSAPPTLPAVHPPPYFGFIPLNAAAAAAGYTEYW</sequence>
<protein>
    <submittedName>
        <fullName evidence="1">Uncharacterized protein</fullName>
    </submittedName>
</protein>
<evidence type="ECO:0000313" key="1">
    <source>
        <dbReference type="EMBL" id="KAI3716259.1"/>
    </source>
</evidence>
<proteinExistence type="predicted"/>
<evidence type="ECO:0000313" key="2">
    <source>
        <dbReference type="Proteomes" id="UP001055879"/>
    </source>
</evidence>
<dbReference type="EMBL" id="CM042053">
    <property type="protein sequence ID" value="KAI3716259.1"/>
    <property type="molecule type" value="Genomic_DNA"/>
</dbReference>
<comment type="caution">
    <text evidence="1">The sequence shown here is derived from an EMBL/GenBank/DDBJ whole genome shotgun (WGS) entry which is preliminary data.</text>
</comment>
<gene>
    <name evidence="1" type="ORF">L6452_23476</name>
</gene>
<name>A0ACB9B300_ARCLA</name>
<reference evidence="2" key="1">
    <citation type="journal article" date="2022" name="Mol. Ecol. Resour.">
        <title>The genomes of chicory, endive, great burdock and yacon provide insights into Asteraceae palaeo-polyploidization history and plant inulin production.</title>
        <authorList>
            <person name="Fan W."/>
            <person name="Wang S."/>
            <person name="Wang H."/>
            <person name="Wang A."/>
            <person name="Jiang F."/>
            <person name="Liu H."/>
            <person name="Zhao H."/>
            <person name="Xu D."/>
            <person name="Zhang Y."/>
        </authorList>
    </citation>
    <scope>NUCLEOTIDE SEQUENCE [LARGE SCALE GENOMIC DNA]</scope>
    <source>
        <strain evidence="2">cv. Niubang</strain>
    </source>
</reference>